<feature type="coiled-coil region" evidence="1">
    <location>
        <begin position="339"/>
        <end position="373"/>
    </location>
</feature>
<dbReference type="InterPro" id="IPR052758">
    <property type="entry name" value="SRC_co-chaperone"/>
</dbReference>
<dbReference type="SUPFAM" id="SSF46565">
    <property type="entry name" value="Chaperone J-domain"/>
    <property type="match status" value="1"/>
</dbReference>
<dbReference type="Proteomes" id="UP001244341">
    <property type="component" value="Chromosome 5b"/>
</dbReference>
<name>A0ABY8TZV3_TETOB</name>
<proteinExistence type="predicted"/>
<dbReference type="InterPro" id="IPR019734">
    <property type="entry name" value="TPR_rpt"/>
</dbReference>
<reference evidence="4 5" key="1">
    <citation type="submission" date="2023-05" db="EMBL/GenBank/DDBJ databases">
        <title>A 100% complete, gapless, phased diploid assembly of the Scenedesmus obliquus UTEX 3031 genome.</title>
        <authorList>
            <person name="Biondi T.C."/>
            <person name="Hanschen E.R."/>
            <person name="Kwon T."/>
            <person name="Eng W."/>
            <person name="Kruse C.P.S."/>
            <person name="Koehler S.I."/>
            <person name="Kunde Y."/>
            <person name="Gleasner C.D."/>
            <person name="You Mak K.T."/>
            <person name="Polle J."/>
            <person name="Hovde B.T."/>
            <person name="Starkenburg S.R."/>
        </authorList>
    </citation>
    <scope>NUCLEOTIDE SEQUENCE [LARGE SCALE GENOMIC DNA]</scope>
    <source>
        <strain evidence="4 5">DOE0152z</strain>
    </source>
</reference>
<dbReference type="InterPro" id="IPR036869">
    <property type="entry name" value="J_dom_sf"/>
</dbReference>
<dbReference type="PANTHER" id="PTHR44200">
    <property type="entry name" value="DNAJ HOMOLOG SUBFAMILY C MEMBER 7"/>
    <property type="match status" value="1"/>
</dbReference>
<sequence>MDMAEQNAKLVAAYVEKKREVKQLQRGNAAYQAQQYRQALEAYSDALALNVEEPTLNAVLLCNRAAALHACGQYLEAIADCCMAAQLDGKYPRVLQRRAEAYIAIEDYSSAVADLQQLVQLCGGGSSSSSCREAAIRLRDAQQRQRLQGSAGPNYYSVLGLQQGCSSAEVKAAYRKLALKHHPDKATGPSAKAAAEVVFVLITAANAVLADPAKRAQHDAARLMIKARMRGSAGTSSSSSPTAAAAGRAHMQAEKAELRDLLESANSQREEYRKAADIASRRAEQLSKQLEMRLQELNELSGLYTAVQQHEDRLLHENEGLQQQIAGYKQSLSKAAAHQEDLSRKLQKEAAARKQAETDLRKLHKEREYLKMRVDRMQHALSILENVMDDTLRVSQGMSSSEGGLKGHHNSAAALRQSMDTASVQQLQDLIQSTKLMGDTSSNGDQLGIA</sequence>
<evidence type="ECO:0000313" key="5">
    <source>
        <dbReference type="Proteomes" id="UP001244341"/>
    </source>
</evidence>
<dbReference type="PROSITE" id="PS50076">
    <property type="entry name" value="DNAJ_2"/>
    <property type="match status" value="1"/>
</dbReference>
<dbReference type="SUPFAM" id="SSF48452">
    <property type="entry name" value="TPR-like"/>
    <property type="match status" value="1"/>
</dbReference>
<dbReference type="PANTHER" id="PTHR44200:SF1">
    <property type="entry name" value="DNAJ HOMOLOG SUBFAMILY C MEMBER 7"/>
    <property type="match status" value="1"/>
</dbReference>
<dbReference type="CDD" id="cd06257">
    <property type="entry name" value="DnaJ"/>
    <property type="match status" value="1"/>
</dbReference>
<evidence type="ECO:0000256" key="2">
    <source>
        <dbReference type="SAM" id="MobiDB-lite"/>
    </source>
</evidence>
<dbReference type="Pfam" id="PF00226">
    <property type="entry name" value="DnaJ"/>
    <property type="match status" value="1"/>
</dbReference>
<dbReference type="SMART" id="SM00028">
    <property type="entry name" value="TPR"/>
    <property type="match status" value="3"/>
</dbReference>
<dbReference type="InterPro" id="IPR011990">
    <property type="entry name" value="TPR-like_helical_dom_sf"/>
</dbReference>
<protein>
    <recommendedName>
        <fullName evidence="3">J domain-containing protein</fullName>
    </recommendedName>
</protein>
<dbReference type="Gene3D" id="1.25.40.10">
    <property type="entry name" value="Tetratricopeptide repeat domain"/>
    <property type="match status" value="1"/>
</dbReference>
<dbReference type="PRINTS" id="PR00625">
    <property type="entry name" value="JDOMAIN"/>
</dbReference>
<evidence type="ECO:0000259" key="3">
    <source>
        <dbReference type="PROSITE" id="PS50076"/>
    </source>
</evidence>
<evidence type="ECO:0000313" key="4">
    <source>
        <dbReference type="EMBL" id="WIA14404.1"/>
    </source>
</evidence>
<keyword evidence="1" id="KW-0175">Coiled coil</keyword>
<dbReference type="SMART" id="SM00271">
    <property type="entry name" value="DnaJ"/>
    <property type="match status" value="1"/>
</dbReference>
<accession>A0ABY8TZV3</accession>
<feature type="region of interest" description="Disordered" evidence="2">
    <location>
        <begin position="230"/>
        <end position="252"/>
    </location>
</feature>
<dbReference type="EMBL" id="CP126212">
    <property type="protein sequence ID" value="WIA14404.1"/>
    <property type="molecule type" value="Genomic_DNA"/>
</dbReference>
<evidence type="ECO:0000256" key="1">
    <source>
        <dbReference type="SAM" id="Coils"/>
    </source>
</evidence>
<organism evidence="4 5">
    <name type="scientific">Tetradesmus obliquus</name>
    <name type="common">Green alga</name>
    <name type="synonym">Acutodesmus obliquus</name>
    <dbReference type="NCBI Taxonomy" id="3088"/>
    <lineage>
        <taxon>Eukaryota</taxon>
        <taxon>Viridiplantae</taxon>
        <taxon>Chlorophyta</taxon>
        <taxon>core chlorophytes</taxon>
        <taxon>Chlorophyceae</taxon>
        <taxon>CS clade</taxon>
        <taxon>Sphaeropleales</taxon>
        <taxon>Scenedesmaceae</taxon>
        <taxon>Tetradesmus</taxon>
    </lineage>
</organism>
<feature type="domain" description="J" evidence="3">
    <location>
        <begin position="154"/>
        <end position="222"/>
    </location>
</feature>
<dbReference type="InterPro" id="IPR001623">
    <property type="entry name" value="DnaJ_domain"/>
</dbReference>
<dbReference type="Gene3D" id="1.10.287.110">
    <property type="entry name" value="DnaJ domain"/>
    <property type="match status" value="1"/>
</dbReference>
<keyword evidence="5" id="KW-1185">Reference proteome</keyword>
<feature type="compositionally biased region" description="Low complexity" evidence="2">
    <location>
        <begin position="230"/>
        <end position="249"/>
    </location>
</feature>
<gene>
    <name evidence="4" type="ORF">OEZ85_002930</name>
</gene>